<keyword evidence="8 18" id="KW-0479">Metal-binding</keyword>
<name>A0A250XYP3_CASCN</name>
<evidence type="ECO:0000256" key="3">
    <source>
        <dbReference type="ARBA" id="ARBA00008661"/>
    </source>
</evidence>
<dbReference type="Proteomes" id="UP001732720">
    <property type="component" value="Chromosome 11"/>
</dbReference>
<keyword evidence="11 18" id="KW-0333">Golgi apparatus</keyword>
<feature type="binding site" evidence="21">
    <location>
        <position position="147"/>
    </location>
    <ligand>
        <name>Mn(2+)</name>
        <dbReference type="ChEBI" id="CHEBI:29035"/>
    </ligand>
</feature>
<evidence type="ECO:0000256" key="20">
    <source>
        <dbReference type="PIRSR" id="PIRSR038073-2"/>
    </source>
</evidence>
<evidence type="ECO:0000313" key="24">
    <source>
        <dbReference type="EMBL" id="JAV36470.1"/>
    </source>
</evidence>
<dbReference type="GO" id="GO:0008593">
    <property type="term" value="P:regulation of Notch signaling pathway"/>
    <property type="evidence" value="ECO:0007669"/>
    <property type="project" value="UniProtKB-ARBA"/>
</dbReference>
<proteinExistence type="inferred from homology"/>
<keyword evidence="14" id="KW-0325">Glycoprotein</keyword>
<dbReference type="EC" id="2.4.1.222" evidence="18"/>
<keyword evidence="22" id="KW-0732">Signal</keyword>
<evidence type="ECO:0000256" key="14">
    <source>
        <dbReference type="ARBA" id="ARBA00023180"/>
    </source>
</evidence>
<dbReference type="GO" id="GO:0007389">
    <property type="term" value="P:pattern specification process"/>
    <property type="evidence" value="ECO:0007669"/>
    <property type="project" value="InterPro"/>
</dbReference>
<feature type="chain" id="PRO_5044570668" description="Beta-1,3-N-acetylglucosaminyltransferase" evidence="22">
    <location>
        <begin position="21"/>
        <end position="330"/>
    </location>
</feature>
<dbReference type="Ensembl" id="ENSCCNT00000012571.1">
    <property type="protein sequence ID" value="ENSCCNP00000009559.1"/>
    <property type="gene ID" value="ENSCCNG00000010068.1"/>
</dbReference>
<accession>A0A250XYP3</accession>
<evidence type="ECO:0000256" key="11">
    <source>
        <dbReference type="ARBA" id="ARBA00023034"/>
    </source>
</evidence>
<evidence type="ECO:0000256" key="1">
    <source>
        <dbReference type="ARBA" id="ARBA00001936"/>
    </source>
</evidence>
<comment type="similarity">
    <text evidence="3 18">Belongs to the glycosyltransferase 31 family.</text>
</comment>
<evidence type="ECO:0000256" key="7">
    <source>
        <dbReference type="ARBA" id="ARBA00022692"/>
    </source>
</evidence>
<feature type="binding site" evidence="20">
    <location>
        <position position="146"/>
    </location>
    <ligand>
        <name>substrate</name>
    </ligand>
</feature>
<dbReference type="InterPro" id="IPR003378">
    <property type="entry name" value="Fringe-like_glycosylTrfase"/>
</dbReference>
<dbReference type="AlphaFoldDB" id="A0A250XYP3"/>
<dbReference type="CTD" id="5986"/>
<protein>
    <recommendedName>
        <fullName evidence="18">Beta-1,3-N-acetylglucosaminyltransferase</fullName>
        <ecNumber evidence="18">2.4.1.222</ecNumber>
    </recommendedName>
    <alternativeName>
        <fullName evidence="18">O-fucosylpeptide 3-beta-N-acetylglucosaminyltransferase</fullName>
    </alternativeName>
</protein>
<keyword evidence="5 18" id="KW-0328">Glycosyltransferase</keyword>
<dbReference type="GeneID" id="109702741"/>
<evidence type="ECO:0000313" key="25">
    <source>
        <dbReference type="Ensembl" id="ENSCCNP00000009559.1"/>
    </source>
</evidence>
<comment type="cofactor">
    <cofactor evidence="1 18 21">
        <name>Mn(2+)</name>
        <dbReference type="ChEBI" id="CHEBI:29035"/>
    </cofactor>
</comment>
<feature type="signal peptide" evidence="22">
    <location>
        <begin position="1"/>
        <end position="20"/>
    </location>
</feature>
<dbReference type="GO" id="GO:0000139">
    <property type="term" value="C:Golgi membrane"/>
    <property type="evidence" value="ECO:0007669"/>
    <property type="project" value="UniProtKB-SubCell"/>
</dbReference>
<keyword evidence="13" id="KW-1015">Disulfide bond</keyword>
<evidence type="ECO:0000256" key="2">
    <source>
        <dbReference type="ARBA" id="ARBA00004323"/>
    </source>
</evidence>
<keyword evidence="26" id="KW-1185">Reference proteome</keyword>
<keyword evidence="4" id="KW-0217">Developmental protein</keyword>
<organism evidence="24">
    <name type="scientific">Castor canadensis</name>
    <name type="common">American beaver</name>
    <dbReference type="NCBI Taxonomy" id="51338"/>
    <lineage>
        <taxon>Eukaryota</taxon>
        <taxon>Metazoa</taxon>
        <taxon>Chordata</taxon>
        <taxon>Craniata</taxon>
        <taxon>Vertebrata</taxon>
        <taxon>Euteleostomi</taxon>
        <taxon>Mammalia</taxon>
        <taxon>Eutheria</taxon>
        <taxon>Euarchontoglires</taxon>
        <taxon>Glires</taxon>
        <taxon>Rodentia</taxon>
        <taxon>Castorimorpha</taxon>
        <taxon>Castoridae</taxon>
        <taxon>Castor</taxon>
    </lineage>
</organism>
<evidence type="ECO:0000313" key="26">
    <source>
        <dbReference type="Proteomes" id="UP001732720"/>
    </source>
</evidence>
<sequence length="330" mass="36447">MSRARGALCRACLALAAALAALLLLPLPLPRAPVPVPSSRSAPTSARTPAVPRLRPDDVFIAVKTTRKNHGPRLRLLLRTWISRARRQTFIFTDGDDPELQLQAEGRVINTNCSAVRTRQALCCKMSVEYDKFIESGRKWFCHVDDDNYVNPEGLLHLLSTFSPNQDVYLGRPSLDHPIEATERVQGGGTVTTVKFWFATGGAGFCLSRGLALKMSPWASLGSFMSTAERVRLPDDCTVGYIVEGLLGTRLLHSPLFHSHLENLQRLPPDAVLRQVTLSYGGPENPHNVVNVAGSFSPQQDPTRFQSVHCLLYPDTDWCPLQNRGDLASR</sequence>
<dbReference type="PIRSF" id="PIRSF038073">
    <property type="entry name" value="B-acetylgalactosaminyltfrase"/>
    <property type="match status" value="1"/>
</dbReference>
<dbReference type="KEGG" id="ccan:109702741"/>
<evidence type="ECO:0000256" key="8">
    <source>
        <dbReference type="ARBA" id="ARBA00022723"/>
    </source>
</evidence>
<dbReference type="GO" id="GO:0046872">
    <property type="term" value="F:metal ion binding"/>
    <property type="evidence" value="ECO:0007669"/>
    <property type="project" value="UniProtKB-UniRule"/>
</dbReference>
<comment type="catalytic activity">
    <reaction evidence="17 18">
        <text>3-O-(alpha-L-fucosyl)-L-threonyl-[EGF-like domain protein] + UDP-N-acetyl-alpha-D-glucosamine = 3-O-(N-acetyl-beta-D-glucosaminyl-(1-&gt;3)-alpha-L-fucosyl)-L-threonyl-[EGF-like domain protein] + UDP + H(+)</text>
        <dbReference type="Rhea" id="RHEA:70531"/>
        <dbReference type="Rhea" id="RHEA-COMP:17922"/>
        <dbReference type="Rhea" id="RHEA-COMP:17923"/>
        <dbReference type="ChEBI" id="CHEBI:15378"/>
        <dbReference type="ChEBI" id="CHEBI:57705"/>
        <dbReference type="ChEBI" id="CHEBI:58223"/>
        <dbReference type="ChEBI" id="CHEBI:189631"/>
        <dbReference type="ChEBI" id="CHEBI:189634"/>
        <dbReference type="EC" id="2.4.1.222"/>
    </reaction>
</comment>
<keyword evidence="9" id="KW-0735">Signal-anchor</keyword>
<gene>
    <name evidence="24" type="primary">RFNG</name>
    <name evidence="25 27" type="synonym">Rfng</name>
</gene>
<feature type="active site" evidence="19">
    <location>
        <position position="236"/>
    </location>
</feature>
<dbReference type="InterPro" id="IPR017374">
    <property type="entry name" value="Fringe"/>
</dbReference>
<dbReference type="EMBL" id="GFFV01003475">
    <property type="protein sequence ID" value="JAV36470.1"/>
    <property type="molecule type" value="Transcribed_RNA"/>
</dbReference>
<evidence type="ECO:0000256" key="10">
    <source>
        <dbReference type="ARBA" id="ARBA00022989"/>
    </source>
</evidence>
<evidence type="ECO:0000256" key="15">
    <source>
        <dbReference type="ARBA" id="ARBA00023211"/>
    </source>
</evidence>
<feature type="binding site" evidence="20">
    <location>
        <position position="73"/>
    </location>
    <ligand>
        <name>substrate</name>
    </ligand>
</feature>
<evidence type="ECO:0000256" key="5">
    <source>
        <dbReference type="ARBA" id="ARBA00022676"/>
    </source>
</evidence>
<comment type="subcellular location">
    <subcellularLocation>
        <location evidence="2">Golgi apparatus membrane</location>
        <topology evidence="2">Single-pass type II membrane protein</topology>
    </subcellularLocation>
</comment>
<evidence type="ECO:0000256" key="22">
    <source>
        <dbReference type="SAM" id="SignalP"/>
    </source>
</evidence>
<keyword evidence="10" id="KW-1133">Transmembrane helix</keyword>
<dbReference type="PANTHER" id="PTHR10811">
    <property type="entry name" value="FRINGE-RELATED"/>
    <property type="match status" value="1"/>
</dbReference>
<reference evidence="25" key="2">
    <citation type="submission" date="2023-09" db="UniProtKB">
        <authorList>
            <consortium name="Ensembl"/>
        </authorList>
    </citation>
    <scope>IDENTIFICATION</scope>
</reference>
<reference evidence="27" key="3">
    <citation type="submission" date="2025-04" db="UniProtKB">
        <authorList>
            <consortium name="RefSeq"/>
        </authorList>
    </citation>
    <scope>IDENTIFICATION</scope>
    <source>
        <tissue evidence="27">Leukocyte</tissue>
    </source>
</reference>
<dbReference type="Pfam" id="PF02434">
    <property type="entry name" value="Fringe"/>
    <property type="match status" value="1"/>
</dbReference>
<evidence type="ECO:0000259" key="23">
    <source>
        <dbReference type="Pfam" id="PF02434"/>
    </source>
</evidence>
<evidence type="ECO:0000256" key="12">
    <source>
        <dbReference type="ARBA" id="ARBA00023136"/>
    </source>
</evidence>
<evidence type="ECO:0000256" key="9">
    <source>
        <dbReference type="ARBA" id="ARBA00022968"/>
    </source>
</evidence>
<keyword evidence="6 18" id="KW-0808">Transferase</keyword>
<keyword evidence="12 18" id="KW-0472">Membrane</keyword>
<evidence type="ECO:0000256" key="19">
    <source>
        <dbReference type="PIRSR" id="PIRSR038073-1"/>
    </source>
</evidence>
<evidence type="ECO:0000256" key="13">
    <source>
        <dbReference type="ARBA" id="ARBA00023157"/>
    </source>
</evidence>
<keyword evidence="7" id="KW-0812">Transmembrane</keyword>
<comment type="catalytic activity">
    <reaction evidence="16 18">
        <text>3-O-(alpha-L-fucosyl)-L-seryl-[EGF-like domain protein] + UDP-N-acetyl-alpha-D-glucosamine = 3-O-(N-acetyl-beta-D-glucosaminyl-(1-&gt;3)-alpha-L-fucosyl)-L-seryl-[EGF-like domain protein] + UDP + H(+)</text>
        <dbReference type="Rhea" id="RHEA:70511"/>
        <dbReference type="Rhea" id="RHEA-COMP:17919"/>
        <dbReference type="Rhea" id="RHEA-COMP:17920"/>
        <dbReference type="ChEBI" id="CHEBI:15378"/>
        <dbReference type="ChEBI" id="CHEBI:57705"/>
        <dbReference type="ChEBI" id="CHEBI:58223"/>
        <dbReference type="ChEBI" id="CHEBI:189632"/>
        <dbReference type="ChEBI" id="CHEBI:189633"/>
        <dbReference type="EC" id="2.4.1.222"/>
    </reaction>
</comment>
<evidence type="ECO:0000256" key="4">
    <source>
        <dbReference type="ARBA" id="ARBA00022473"/>
    </source>
</evidence>
<feature type="binding site" evidence="21">
    <location>
        <position position="260"/>
    </location>
    <ligand>
        <name>Mn(2+)</name>
        <dbReference type="ChEBI" id="CHEBI:29035"/>
    </ligand>
</feature>
<dbReference type="Gene3D" id="3.90.550.50">
    <property type="match status" value="1"/>
</dbReference>
<evidence type="ECO:0000256" key="21">
    <source>
        <dbReference type="PIRSR" id="PIRSR038073-3"/>
    </source>
</evidence>
<keyword evidence="15 18" id="KW-0464">Manganese</keyword>
<dbReference type="RefSeq" id="XP_020043610.1">
    <property type="nucleotide sequence ID" value="XM_020188021.1"/>
</dbReference>
<dbReference type="OrthoDB" id="8959630at2759"/>
<evidence type="ECO:0000256" key="17">
    <source>
        <dbReference type="ARBA" id="ARBA00049245"/>
    </source>
</evidence>
<feature type="domain" description="Fringe-like glycosyltransferase" evidence="23">
    <location>
        <begin position="54"/>
        <end position="304"/>
    </location>
</feature>
<dbReference type="FunFam" id="3.90.550.50:FF:000003">
    <property type="entry name" value="Beta-1,3-N-acetylglucosaminyltransferase"/>
    <property type="match status" value="1"/>
</dbReference>
<evidence type="ECO:0000256" key="6">
    <source>
        <dbReference type="ARBA" id="ARBA00022679"/>
    </source>
</evidence>
<dbReference type="GO" id="GO:0033829">
    <property type="term" value="F:O-fucosylpeptide 3-beta-N-acetylglucosaminyltransferase activity"/>
    <property type="evidence" value="ECO:0007669"/>
    <property type="project" value="UniProtKB-UniRule"/>
</dbReference>
<reference evidence="24" key="1">
    <citation type="journal article" date="2017" name="G3 (Bethesda)">
        <title>De Novo Genome and Transcriptome Assembly of the Canadian Beaver (Castor canadensis).</title>
        <authorList>
            <person name="Lok S."/>
            <person name="Paton T.A."/>
            <person name="Wang Z."/>
            <person name="Kaur G."/>
            <person name="Walker S."/>
            <person name="Yuen R.K."/>
            <person name="Sung W.W."/>
            <person name="Whitney J."/>
            <person name="Buchanan J.A."/>
            <person name="Trost B."/>
            <person name="Singh N."/>
            <person name="Apresto B."/>
            <person name="Chen N."/>
            <person name="Coole M."/>
            <person name="Dawson T.J."/>
            <person name="Ho K.Y."/>
            <person name="Hu Z."/>
            <person name="Pullenayegum S."/>
            <person name="Samler K."/>
            <person name="Shipstone A."/>
            <person name="Tsoi F."/>
            <person name="Wang T."/>
            <person name="Pereira S.L."/>
            <person name="Rostami P."/>
            <person name="Ryan C.A."/>
            <person name="Tong A.H."/>
            <person name="Ng K."/>
            <person name="Sundaravadanam Y."/>
            <person name="Simpson J.T."/>
            <person name="Lim B.K."/>
            <person name="Engstrom M.D."/>
            <person name="Dutton C.J."/>
            <person name="Kerr K.C."/>
            <person name="Franke M."/>
            <person name="Rapley W."/>
            <person name="Wintle R.F."/>
            <person name="Scherer S.W."/>
        </authorList>
    </citation>
    <scope>NUCLEOTIDE SEQUENCE</scope>
    <source>
        <strain evidence="24">ROM106880</strain>
        <tissue evidence="24">Muscle</tissue>
    </source>
</reference>
<evidence type="ECO:0000256" key="18">
    <source>
        <dbReference type="PIRNR" id="PIRNR038073"/>
    </source>
</evidence>
<evidence type="ECO:0000313" key="27">
    <source>
        <dbReference type="RefSeq" id="XP_020043610.1"/>
    </source>
</evidence>
<evidence type="ECO:0000256" key="16">
    <source>
        <dbReference type="ARBA" id="ARBA00047713"/>
    </source>
</evidence>